<protein>
    <submittedName>
        <fullName evidence="3">Site-specific integrase</fullName>
    </submittedName>
</protein>
<sequence>MNPCPRFGGNLRFRSYTTETRRDYATDIGLLLRFLSGRGRAWTDAVTRDLEDYEHWRRFAVDNPVLIGRSKWDRELAAFASLFGWAAKEGYVQRNPLVLKRSVGRDGVVSTVAAARANDARRSNVRWLTPRTWRRWIDIGLRGHTVDGIPEQGWVGRLEDRNVAFVRPLTSSGLRRAEGGSLLTFEVPVRRLEGAGITGAWWRRG</sequence>
<dbReference type="RefSeq" id="WP_387726129.1">
    <property type="nucleotide sequence ID" value="NZ_JBIAPI010000016.1"/>
</dbReference>
<evidence type="ECO:0000313" key="4">
    <source>
        <dbReference type="Proteomes" id="UP001601948"/>
    </source>
</evidence>
<dbReference type="InterPro" id="IPR010998">
    <property type="entry name" value="Integrase_recombinase_N"/>
</dbReference>
<evidence type="ECO:0000259" key="2">
    <source>
        <dbReference type="Pfam" id="PF02899"/>
    </source>
</evidence>
<organism evidence="3 4">
    <name type="scientific">Nocardia suismassiliense</name>
    <dbReference type="NCBI Taxonomy" id="2077092"/>
    <lineage>
        <taxon>Bacteria</taxon>
        <taxon>Bacillati</taxon>
        <taxon>Actinomycetota</taxon>
        <taxon>Actinomycetes</taxon>
        <taxon>Mycobacteriales</taxon>
        <taxon>Nocardiaceae</taxon>
        <taxon>Nocardia</taxon>
    </lineage>
</organism>
<gene>
    <name evidence="3" type="ORF">ACFYV7_39550</name>
</gene>
<evidence type="ECO:0000256" key="1">
    <source>
        <dbReference type="ARBA" id="ARBA00023125"/>
    </source>
</evidence>
<reference evidence="3 4" key="1">
    <citation type="submission" date="2024-10" db="EMBL/GenBank/DDBJ databases">
        <title>The Natural Products Discovery Center: Release of the First 8490 Sequenced Strains for Exploring Actinobacteria Biosynthetic Diversity.</title>
        <authorList>
            <person name="Kalkreuter E."/>
            <person name="Kautsar S.A."/>
            <person name="Yang D."/>
            <person name="Bader C.D."/>
            <person name="Teijaro C.N."/>
            <person name="Fluegel L."/>
            <person name="Davis C.M."/>
            <person name="Simpson J.R."/>
            <person name="Lauterbach L."/>
            <person name="Steele A.D."/>
            <person name="Gui C."/>
            <person name="Meng S."/>
            <person name="Li G."/>
            <person name="Viehrig K."/>
            <person name="Ye F."/>
            <person name="Su P."/>
            <person name="Kiefer A.F."/>
            <person name="Nichols A."/>
            <person name="Cepeda A.J."/>
            <person name="Yan W."/>
            <person name="Fan B."/>
            <person name="Jiang Y."/>
            <person name="Adhikari A."/>
            <person name="Zheng C.-J."/>
            <person name="Schuster L."/>
            <person name="Cowan T.M."/>
            <person name="Smanski M.J."/>
            <person name="Chevrette M.G."/>
            <person name="De Carvalho L.P.S."/>
            <person name="Shen B."/>
        </authorList>
    </citation>
    <scope>NUCLEOTIDE SEQUENCE [LARGE SCALE GENOMIC DNA]</scope>
    <source>
        <strain evidence="3 4">NPDC003040</strain>
    </source>
</reference>
<dbReference type="SUPFAM" id="SSF47823">
    <property type="entry name" value="lambda integrase-like, N-terminal domain"/>
    <property type="match status" value="1"/>
</dbReference>
<keyword evidence="4" id="KW-1185">Reference proteome</keyword>
<comment type="caution">
    <text evidence="3">The sequence shown here is derived from an EMBL/GenBank/DDBJ whole genome shotgun (WGS) entry which is preliminary data.</text>
</comment>
<evidence type="ECO:0000313" key="3">
    <source>
        <dbReference type="EMBL" id="MFF3228938.1"/>
    </source>
</evidence>
<keyword evidence="1" id="KW-0238">DNA-binding</keyword>
<feature type="domain" description="Integrase SAM-like N-terminal" evidence="2">
    <location>
        <begin position="14"/>
        <end position="90"/>
    </location>
</feature>
<dbReference type="EMBL" id="JBIAPI010000016">
    <property type="protein sequence ID" value="MFF3228938.1"/>
    <property type="molecule type" value="Genomic_DNA"/>
</dbReference>
<proteinExistence type="predicted"/>
<accession>A0ABW6R5Z0</accession>
<dbReference type="Pfam" id="PF02899">
    <property type="entry name" value="Phage_int_SAM_1"/>
    <property type="match status" value="1"/>
</dbReference>
<dbReference type="InterPro" id="IPR004107">
    <property type="entry name" value="Integrase_SAM-like_N"/>
</dbReference>
<dbReference type="Gene3D" id="1.10.150.130">
    <property type="match status" value="1"/>
</dbReference>
<name>A0ABW6R5Z0_9NOCA</name>
<dbReference type="Proteomes" id="UP001601948">
    <property type="component" value="Unassembled WGS sequence"/>
</dbReference>